<feature type="compositionally biased region" description="Pro residues" evidence="1">
    <location>
        <begin position="49"/>
        <end position="70"/>
    </location>
</feature>
<feature type="compositionally biased region" description="Low complexity" evidence="1">
    <location>
        <begin position="246"/>
        <end position="256"/>
    </location>
</feature>
<dbReference type="OrthoDB" id="511313at2759"/>
<evidence type="ECO:0000313" key="4">
    <source>
        <dbReference type="Proteomes" id="UP000239649"/>
    </source>
</evidence>
<feature type="compositionally biased region" description="Gly residues" evidence="1">
    <location>
        <begin position="230"/>
        <end position="245"/>
    </location>
</feature>
<evidence type="ECO:0000313" key="3">
    <source>
        <dbReference type="EMBL" id="PSC76273.1"/>
    </source>
</evidence>
<proteinExistence type="predicted"/>
<name>A0A2P6VQ93_9CHLO</name>
<accession>A0A2P6VQ93</accession>
<gene>
    <name evidence="3" type="ORF">C2E20_0687</name>
</gene>
<organism evidence="3 4">
    <name type="scientific">Micractinium conductrix</name>
    <dbReference type="NCBI Taxonomy" id="554055"/>
    <lineage>
        <taxon>Eukaryota</taxon>
        <taxon>Viridiplantae</taxon>
        <taxon>Chlorophyta</taxon>
        <taxon>core chlorophytes</taxon>
        <taxon>Trebouxiophyceae</taxon>
        <taxon>Chlorellales</taxon>
        <taxon>Chlorellaceae</taxon>
        <taxon>Chlorella clade</taxon>
        <taxon>Micractinium</taxon>
    </lineage>
</organism>
<dbReference type="AlphaFoldDB" id="A0A2P6VQ93"/>
<keyword evidence="2" id="KW-0732">Signal</keyword>
<feature type="compositionally biased region" description="Low complexity" evidence="1">
    <location>
        <begin position="38"/>
        <end position="48"/>
    </location>
</feature>
<feature type="signal peptide" evidence="2">
    <location>
        <begin position="1"/>
        <end position="23"/>
    </location>
</feature>
<keyword evidence="4" id="KW-1185">Reference proteome</keyword>
<reference evidence="3 4" key="1">
    <citation type="journal article" date="2018" name="Plant J.">
        <title>Genome sequences of Chlorella sorokiniana UTEX 1602 and Micractinium conductrix SAG 241.80: implications to maltose excretion by a green alga.</title>
        <authorList>
            <person name="Arriola M.B."/>
            <person name="Velmurugan N."/>
            <person name="Zhang Y."/>
            <person name="Plunkett M.H."/>
            <person name="Hondzo H."/>
            <person name="Barney B.M."/>
        </authorList>
    </citation>
    <scope>NUCLEOTIDE SEQUENCE [LARGE SCALE GENOMIC DNA]</scope>
    <source>
        <strain evidence="3 4">SAG 241.80</strain>
    </source>
</reference>
<evidence type="ECO:0000256" key="2">
    <source>
        <dbReference type="SAM" id="SignalP"/>
    </source>
</evidence>
<feature type="region of interest" description="Disordered" evidence="1">
    <location>
        <begin position="222"/>
        <end position="308"/>
    </location>
</feature>
<sequence>MARGFSLAGLCLVLAALARAAEANEGTATPRRSLLQRPSGIALPSSGGPSPPAASPPSSPAASPPPPSPPATNVTAIPEDARLTTFLGSGGIAAPCQKWDTAGNDWTAAGTRFDASGSTEPSASAVSQLVSAICNDTRSGARDLLRGIEAGGSQAQVAVAAYDQARNDCADAASEAYGFAADAVNTGSPTDLPAMTEFIQKWVQAADAIGVPAASARKLLQRPTTLGDDGVAGGGAGGGGGGADGGTSTVTPTNGTTGSGGGDGGSPARTAGTGADGFTQPVNITRPATNGTAPANGTAPGNGTQTTGAGALPADLPSGAELVSYLSFGGLVASCRKFDPEVEEWVRDPASPKYDAAGDTQPPTGAVTNFTDTVCNEPRDAAKQLLSAFEAGGSQAQVAVYALLNADCADADAVSLAYGYANEAINSGSPDDYPSLKAWFQNMVTAADATGLPVCISLAVYDPDDGKKNGGIGRSQSVRHLLQATGTGADGQTGGAGGQGAGTGAPAGTSGTGGGGGGKTPATASLYTSISAGEQKVTCDVWDEGVGGWDMPRTAQEWTAKGTRQPKASDISQFTKQICDDPRGAGKALLDAVKAGGQQAENWVFALFNADCPQEEAAAMTYQYAIDAVNTGDPADLQPTKTWFTSLVKAADAVGIPLCASVALVDESDGSLIEQTPFHTG</sequence>
<feature type="chain" id="PRO_5015156302" evidence="2">
    <location>
        <begin position="24"/>
        <end position="681"/>
    </location>
</feature>
<feature type="compositionally biased region" description="Low complexity" evidence="1">
    <location>
        <begin position="287"/>
        <end position="304"/>
    </location>
</feature>
<dbReference type="EMBL" id="LHPF02000001">
    <property type="protein sequence ID" value="PSC76273.1"/>
    <property type="molecule type" value="Genomic_DNA"/>
</dbReference>
<feature type="compositionally biased region" description="Gly residues" evidence="1">
    <location>
        <begin position="488"/>
        <end position="519"/>
    </location>
</feature>
<protein>
    <submittedName>
        <fullName evidence="3">Uncharacterized protein</fullName>
    </submittedName>
</protein>
<feature type="region of interest" description="Disordered" evidence="1">
    <location>
        <begin position="24"/>
        <end position="75"/>
    </location>
</feature>
<evidence type="ECO:0000256" key="1">
    <source>
        <dbReference type="SAM" id="MobiDB-lite"/>
    </source>
</evidence>
<dbReference type="Proteomes" id="UP000239649">
    <property type="component" value="Unassembled WGS sequence"/>
</dbReference>
<comment type="caution">
    <text evidence="3">The sequence shown here is derived from an EMBL/GenBank/DDBJ whole genome shotgun (WGS) entry which is preliminary data.</text>
</comment>
<feature type="region of interest" description="Disordered" evidence="1">
    <location>
        <begin position="486"/>
        <end position="519"/>
    </location>
</feature>